<name>A0A6P7PGJ4_BETSP</name>
<dbReference type="KEGG" id="bspl:114870577"/>
<dbReference type="InterPro" id="IPR015938">
    <property type="entry name" value="Glycine_N-acyltransferase_N"/>
</dbReference>
<dbReference type="InterPro" id="IPR013652">
    <property type="entry name" value="Glycine_N-acyltransferase_C"/>
</dbReference>
<sequence>MELTGDQLKMAESQLKSYLPRSQQAYGCLVLKNRLRSDPAKILVDAWPKFSVIIYKPLREQEGDSFKDLVVFANDDAVLEKVIRTSSVIDWTSFNCVGLNVHQMEVFNAVASEMNVPTKKLSLCRIMTMEDVSRLPTIDSSGISLSSLDESHIALINRNWKFGNSNHAIRMIRNMVTNFPSCCVLDAEGRPVSWILTYASCSMGMLYTLPEHRGKGYAKAVIVTLAKRLQAQDYPVYCFIEEENMVSYKLFKSLGFTHDPSYRETWGAFNYHLKHL</sequence>
<evidence type="ECO:0000256" key="1">
    <source>
        <dbReference type="ARBA" id="ARBA00022679"/>
    </source>
</evidence>
<dbReference type="GO" id="GO:0047961">
    <property type="term" value="F:glycine N-acyltransferase activity"/>
    <property type="evidence" value="ECO:0007669"/>
    <property type="project" value="InterPro"/>
</dbReference>
<dbReference type="GeneID" id="114870577"/>
<dbReference type="Gene3D" id="3.40.630.30">
    <property type="match status" value="1"/>
</dbReference>
<keyword evidence="5" id="KW-1185">Reference proteome</keyword>
<gene>
    <name evidence="6" type="primary">si:dkey-76k16.6</name>
</gene>
<evidence type="ECO:0000313" key="5">
    <source>
        <dbReference type="Proteomes" id="UP000515150"/>
    </source>
</evidence>
<dbReference type="CDD" id="cd04301">
    <property type="entry name" value="NAT_SF"/>
    <property type="match status" value="1"/>
</dbReference>
<protein>
    <recommendedName>
        <fullName evidence="3">Glycine N-acyltransferase-like protein</fullName>
        <ecNumber evidence="3">2.3.1.-</ecNumber>
    </recommendedName>
</protein>
<evidence type="ECO:0000256" key="2">
    <source>
        <dbReference type="ARBA" id="ARBA00023315"/>
    </source>
</evidence>
<dbReference type="PANTHER" id="PTHR15298">
    <property type="entry name" value="L-COA N-ACYLTRANSFERASE-RELATED"/>
    <property type="match status" value="1"/>
</dbReference>
<dbReference type="RefSeq" id="XP_029031246.1">
    <property type="nucleotide sequence ID" value="XM_029175413.3"/>
</dbReference>
<dbReference type="OrthoDB" id="61870at2759"/>
<accession>A0A6P7PGJ4</accession>
<dbReference type="PANTHER" id="PTHR15298:SF15">
    <property type="entry name" value="GLYCINE N-ACYLTRANSFERASE-LIKE PROTEIN"/>
    <property type="match status" value="1"/>
</dbReference>
<keyword evidence="1 3" id="KW-0808">Transferase</keyword>
<proteinExistence type="inferred from homology"/>
<evidence type="ECO:0000313" key="6">
    <source>
        <dbReference type="RefSeq" id="XP_029031246.1"/>
    </source>
</evidence>
<keyword evidence="2 3" id="KW-0012">Acyltransferase</keyword>
<dbReference type="InterPro" id="IPR010313">
    <property type="entry name" value="Glycine_N-acyltransferase"/>
</dbReference>
<reference evidence="6" key="1">
    <citation type="submission" date="2025-08" db="UniProtKB">
        <authorList>
            <consortium name="RefSeq"/>
        </authorList>
    </citation>
    <scope>IDENTIFICATION</scope>
</reference>
<organism evidence="5 6">
    <name type="scientific">Betta splendens</name>
    <name type="common">Siamese fighting fish</name>
    <dbReference type="NCBI Taxonomy" id="158456"/>
    <lineage>
        <taxon>Eukaryota</taxon>
        <taxon>Metazoa</taxon>
        <taxon>Chordata</taxon>
        <taxon>Craniata</taxon>
        <taxon>Vertebrata</taxon>
        <taxon>Euteleostomi</taxon>
        <taxon>Actinopterygii</taxon>
        <taxon>Neopterygii</taxon>
        <taxon>Teleostei</taxon>
        <taxon>Neoteleostei</taxon>
        <taxon>Acanthomorphata</taxon>
        <taxon>Anabantaria</taxon>
        <taxon>Anabantiformes</taxon>
        <taxon>Anabantoidei</taxon>
        <taxon>Osphronemidae</taxon>
        <taxon>Betta</taxon>
    </lineage>
</organism>
<dbReference type="Pfam" id="PF06021">
    <property type="entry name" value="Gly_acyl_tr_N"/>
    <property type="match status" value="1"/>
</dbReference>
<dbReference type="GO" id="GO:0005739">
    <property type="term" value="C:mitochondrion"/>
    <property type="evidence" value="ECO:0007669"/>
    <property type="project" value="InterPro"/>
</dbReference>
<evidence type="ECO:0000256" key="3">
    <source>
        <dbReference type="RuleBase" id="RU368002"/>
    </source>
</evidence>
<dbReference type="AlphaFoldDB" id="A0A6P7PGJ4"/>
<comment type="similarity">
    <text evidence="3">Belongs to the glycine N-acyltransferase family.</text>
</comment>
<dbReference type="PROSITE" id="PS51186">
    <property type="entry name" value="GNAT"/>
    <property type="match status" value="1"/>
</dbReference>
<dbReference type="Pfam" id="PF08444">
    <property type="entry name" value="Gly_acyl_tr_C"/>
    <property type="match status" value="1"/>
</dbReference>
<feature type="domain" description="N-acetyltransferase" evidence="4">
    <location>
        <begin position="143"/>
        <end position="276"/>
    </location>
</feature>
<dbReference type="InterPro" id="IPR016181">
    <property type="entry name" value="Acyl_CoA_acyltransferase"/>
</dbReference>
<dbReference type="EC" id="2.3.1.-" evidence="3"/>
<dbReference type="SUPFAM" id="SSF55729">
    <property type="entry name" value="Acyl-CoA N-acyltransferases (Nat)"/>
    <property type="match status" value="1"/>
</dbReference>
<dbReference type="Proteomes" id="UP000515150">
    <property type="component" value="Chromosome 15"/>
</dbReference>
<evidence type="ECO:0000259" key="4">
    <source>
        <dbReference type="PROSITE" id="PS51186"/>
    </source>
</evidence>
<dbReference type="InParanoid" id="A0A6P7PGJ4"/>
<dbReference type="InterPro" id="IPR000182">
    <property type="entry name" value="GNAT_dom"/>
</dbReference>